<dbReference type="SMART" id="SM00303">
    <property type="entry name" value="GPS"/>
    <property type="match status" value="1"/>
</dbReference>
<keyword evidence="6" id="KW-1015">Disulfide bond</keyword>
<dbReference type="Gene3D" id="1.20.1070.10">
    <property type="entry name" value="Rhodopsin 7-helix transmembrane proteins"/>
    <property type="match status" value="1"/>
</dbReference>
<dbReference type="Gene3D" id="2.60.220.50">
    <property type="match status" value="1"/>
</dbReference>
<dbReference type="EMBL" id="GG666482">
    <property type="protein sequence ID" value="EEN65403.1"/>
    <property type="molecule type" value="Genomic_DNA"/>
</dbReference>
<dbReference type="GO" id="GO:0016020">
    <property type="term" value="C:membrane"/>
    <property type="evidence" value="ECO:0007669"/>
    <property type="project" value="UniProtKB-SubCell"/>
</dbReference>
<feature type="signal peptide" evidence="9">
    <location>
        <begin position="1"/>
        <end position="22"/>
    </location>
</feature>
<dbReference type="FunFam" id="3.20.80.10:FF:000002">
    <property type="entry name" value="Heme-binding protein 2"/>
    <property type="match status" value="1"/>
</dbReference>
<evidence type="ECO:0000256" key="1">
    <source>
        <dbReference type="ARBA" id="ARBA00004141"/>
    </source>
</evidence>
<dbReference type="Pfam" id="PF00002">
    <property type="entry name" value="7tm_2"/>
    <property type="match status" value="1"/>
</dbReference>
<evidence type="ECO:0000256" key="2">
    <source>
        <dbReference type="ARBA" id="ARBA00009817"/>
    </source>
</evidence>
<dbReference type="Gene3D" id="3.20.80.10">
    <property type="entry name" value="Regulatory factor, effector binding domain"/>
    <property type="match status" value="15"/>
</dbReference>
<feature type="chain" id="PRO_5002935079" description="GAIN-B domain-containing protein" evidence="9">
    <location>
        <begin position="23"/>
        <end position="3627"/>
    </location>
</feature>
<feature type="transmembrane region" description="Helical" evidence="8">
    <location>
        <begin position="3465"/>
        <end position="3488"/>
    </location>
</feature>
<feature type="domain" description="GAIN-B" evidence="10">
    <location>
        <begin position="3307"/>
        <end position="3454"/>
    </location>
</feature>
<keyword evidence="5 8" id="KW-0472">Membrane</keyword>
<dbReference type="InterPro" id="IPR000832">
    <property type="entry name" value="GPCR_2_secretin-like"/>
</dbReference>
<dbReference type="GO" id="GO:0004930">
    <property type="term" value="F:G protein-coupled receptor activity"/>
    <property type="evidence" value="ECO:0007669"/>
    <property type="project" value="InterPro"/>
</dbReference>
<feature type="transmembrane region" description="Helical" evidence="8">
    <location>
        <begin position="3500"/>
        <end position="3519"/>
    </location>
</feature>
<dbReference type="InterPro" id="IPR057244">
    <property type="entry name" value="GAIN_B"/>
</dbReference>
<dbReference type="PANTHER" id="PTHR11220">
    <property type="entry name" value="HEME-BINDING PROTEIN-RELATED"/>
    <property type="match status" value="1"/>
</dbReference>
<dbReference type="FunFam" id="2.60.120.200:FF:000314">
    <property type="entry name" value="Adhesion G-protein coupled receptor D1"/>
    <property type="match status" value="1"/>
</dbReference>
<dbReference type="InterPro" id="IPR011256">
    <property type="entry name" value="Reg_factor_effector_dom_sf"/>
</dbReference>
<evidence type="ECO:0000256" key="3">
    <source>
        <dbReference type="ARBA" id="ARBA00022692"/>
    </source>
</evidence>
<feature type="region of interest" description="Disordered" evidence="7">
    <location>
        <begin position="3557"/>
        <end position="3627"/>
    </location>
</feature>
<dbReference type="SMART" id="SM01426">
    <property type="entry name" value="SAM_HD_adjacent"/>
    <property type="match status" value="10"/>
</dbReference>
<reference evidence="11" key="1">
    <citation type="journal article" date="2008" name="Nature">
        <title>The amphioxus genome and the evolution of the chordate karyotype.</title>
        <authorList>
            <consortium name="US DOE Joint Genome Institute (JGI-PGF)"/>
            <person name="Putnam N.H."/>
            <person name="Butts T."/>
            <person name="Ferrier D.E.K."/>
            <person name="Furlong R.F."/>
            <person name="Hellsten U."/>
            <person name="Kawashima T."/>
            <person name="Robinson-Rechavi M."/>
            <person name="Shoguchi E."/>
            <person name="Terry A."/>
            <person name="Yu J.-K."/>
            <person name="Benito-Gutierrez E.L."/>
            <person name="Dubchak I."/>
            <person name="Garcia-Fernandez J."/>
            <person name="Gibson-Brown J.J."/>
            <person name="Grigoriev I.V."/>
            <person name="Horton A.C."/>
            <person name="de Jong P.J."/>
            <person name="Jurka J."/>
            <person name="Kapitonov V.V."/>
            <person name="Kohara Y."/>
            <person name="Kuroki Y."/>
            <person name="Lindquist E."/>
            <person name="Lucas S."/>
            <person name="Osoegawa K."/>
            <person name="Pennacchio L.A."/>
            <person name="Salamov A.A."/>
            <person name="Satou Y."/>
            <person name="Sauka-Spengler T."/>
            <person name="Schmutz J."/>
            <person name="Shin-I T."/>
            <person name="Toyoda A."/>
            <person name="Bronner-Fraser M."/>
            <person name="Fujiyama A."/>
            <person name="Holland L.Z."/>
            <person name="Holland P.W.H."/>
            <person name="Satoh N."/>
            <person name="Rokhsar D.S."/>
        </authorList>
    </citation>
    <scope>NUCLEOTIDE SEQUENCE [LARGE SCALE GENOMIC DNA]</scope>
    <source>
        <strain evidence="11">S238N-H82</strain>
        <tissue evidence="11">Testes</tissue>
    </source>
</reference>
<comment type="similarity">
    <text evidence="2">Belongs to the HEBP family.</text>
</comment>
<evidence type="ECO:0000256" key="6">
    <source>
        <dbReference type="ARBA" id="ARBA00023157"/>
    </source>
</evidence>
<evidence type="ECO:0000256" key="5">
    <source>
        <dbReference type="ARBA" id="ARBA00023136"/>
    </source>
</evidence>
<dbReference type="Pfam" id="PF01825">
    <property type="entry name" value="GPS"/>
    <property type="match status" value="1"/>
</dbReference>
<feature type="compositionally biased region" description="Polar residues" evidence="7">
    <location>
        <begin position="3602"/>
        <end position="3611"/>
    </location>
</feature>
<name>C3Y2Z1_BRAFL</name>
<dbReference type="PANTHER" id="PTHR11220:SF1">
    <property type="entry name" value="HEME-BINDING PROTEIN 2"/>
    <property type="match status" value="1"/>
</dbReference>
<keyword evidence="9" id="KW-0732">Signal</keyword>
<dbReference type="InterPro" id="IPR013320">
    <property type="entry name" value="ConA-like_dom_sf"/>
</dbReference>
<dbReference type="Pfam" id="PF13385">
    <property type="entry name" value="Laminin_G_3"/>
    <property type="match status" value="1"/>
</dbReference>
<dbReference type="eggNOG" id="KOG4193">
    <property type="taxonomic scope" value="Eukaryota"/>
</dbReference>
<evidence type="ECO:0000313" key="11">
    <source>
        <dbReference type="EMBL" id="EEN65403.1"/>
    </source>
</evidence>
<dbReference type="Gene3D" id="2.60.120.200">
    <property type="match status" value="1"/>
</dbReference>
<evidence type="ECO:0000256" key="7">
    <source>
        <dbReference type="SAM" id="MobiDB-lite"/>
    </source>
</evidence>
<keyword evidence="3 8" id="KW-0812">Transmembrane</keyword>
<dbReference type="InterPro" id="IPR006917">
    <property type="entry name" value="SOUL_heme-bd"/>
</dbReference>
<evidence type="ECO:0000256" key="4">
    <source>
        <dbReference type="ARBA" id="ARBA00022989"/>
    </source>
</evidence>
<dbReference type="STRING" id="7739.C3Y2Z1"/>
<protein>
    <recommendedName>
        <fullName evidence="10">GAIN-B domain-containing protein</fullName>
    </recommendedName>
</protein>
<proteinExistence type="inferred from homology"/>
<evidence type="ECO:0000259" key="10">
    <source>
        <dbReference type="PROSITE" id="PS50221"/>
    </source>
</evidence>
<dbReference type="FunFam" id="3.20.80.10:FF:000012">
    <property type="entry name" value="Uncharacterized protein"/>
    <property type="match status" value="10"/>
</dbReference>
<sequence length="3627" mass="401946">MGVVRWLALLTVATLAVQVAVAKTADCGELEDWQECLCSNDDYQVRHLHRGLWVSTTVHDKSLTTADFSSFSFLPLGTKIQRQSPYVLQTFSGKEDKREVTVSVLLPKKLWKMPPIPKDSKVVLEIIPETIMYVRIFPQKAAGFVADREAKRFFQLLIKNEEPIIGVDDYYYIFQYKRSSSKPSVNEIAIFATNKHLHEFYSMAEGVDKSDTRLPRCLQRDCSPNHDTCGVHSVVTWSKEDDVINVDLERECQKDLCTVSDACGYKLEKSYTPSTEVRKYLEPHMLLVPVDTCNAEDVTALGQPILFEYMKDLGLMKEFSQMYVSFSAWAREDTYNKKSCPNQFGYLYPIPADFKGESTEAVMKLSYKNYKAAAKCLAGYADEKTLFDMAHRLREDLHKFGVDHCAGSFNIGQYNSQSRLFNRLNEVLLDVKPSCSWHEGDPIVDFRLPENRLASVEPLRVGHHCDHSDDEDHHHSDCLVPQTVKHYGKIEEKIYNKAGAVFVTIKECSAEAAERKAMSIILKYINGHNKEDVSLKILKPILTLVITVKAGDFVAYQLPYHVPPGDEVFGHHFEELARNMSLSMNDLGLAGKYFKTGGVADYDMGSDTDGEHFKEIWFLKRSDVLEPFFRGSPEDRTYPEGCPSDTCYVPEILGENAGFIEHKFHNDYWVCIQSSDHTCDHPSMSRSMVKAVLEYFTGSNEAGAKANKFVEPAVRTHTLKTPPAERAAGTCKDTFELCAPVPKGFSDGEPPAPTNDKVVIKKGESLQTYVVKKSGSVAQGLIDEALKDVRESLDKHGMLYDQWTYKTGKAEIAAGKCRDTYEFCVPIPRDFADNKIPTPTEDVVYIKTGASLQTYVTRKMGFRHAETYAAAIARVRKGMDLEGLEYDQSVDVVYTYIGNGWSEDEEHQNFYAGYAMAPWGNGLGTADVVNIFPSDCPHDTCFVPEKIAEHHGFAEHKFNIGNFACAKGEVEDCANPAITAPIFTAIRGYFEGKNEAEATAGIIQPGVFTWTYKTGKAEIAAGKCRDLYEFCVPIPRDFSDNKIPTPTEDVVYIKTGASLQTYVTRKMGFRDSETYAAAIARVRKGMDVEGLEYDQSVHVYYGFGGLAEEGDFGVLFAGFAMPPWGNGLANEVAVFPADCPNDLCFPPTDLGEHDGLIEHKIDADNWVCTKKAVTNCTEWVDHKDMFPTVRRYFTGSNTAGLTADLIFPAPTSYISKTNETEIAAGICKDEFEFCVPLPREYQKKEPPAPTDEGVYIKKTKGFKSYVVMRKGFKTHEAILKALKTARRSLDDHGVNYDSSVDVVYTYTGPAEEEDYQVFFAGYADPDWTDGLGKGLTAFPEDCPSGTCFLPNAVDSQKHKFTAKYWICYQSPVYNCGEPDLDPYIFHAVRSYFEGNNKAGITADIILPGITTYIARTSQAERVAGVCKDVFEFCVPYPRNLEYQHPPEPKSKMVYVKSAEKLQTFVTRKSGFPTQEAINKALSEVRKSLDKKGLSNDQSANVFYNFDGLMEDRDYQVFFAGYPKAPWGDGLATVVEEIPPSCPNKTCFVPEIVQTHGPFLEHKFDAENWVCVKRNVIHCRQPELSPSMYKSIRSYFQGNNDAGKKADVILPGITTVYIKEGASLQTFVTSRAGYRTQEAIEEGLKDVHRRLDREQLGYDQTVDVVYTYAGPSESADYQIYFVGYAKAPWGNGHGDTPTTFPDSCPSDTCYLPEVLSERKGFKEHKFNAENWACVQHNVTDCGNPQITSSMGKAIRDYFSGKNADELKADIIYPGLSTLSCLTTKAEKAAGICKDLFEFCVPLPKSFLEGDAPPAPTEDLEGVYLKTGSLQAYVTRTTGYRTQKAIGKALKRVRKSLDKHNLDYDQTVDVVYTYGGPNEDKRYEVFYAGFAKAPWGNGRRQTVVDIPASCPSSTCFVPETKEAHSMLEHKFDVENWVCVKRNVIHCGPPELSASIFESIRAYFSGGNKAGKTTDAIMQPGVKTLTAKTGKKAVAGFECHDTFEFCVPLPEEFSDLPASTVPGVYLKTGAKLHTYVSKRTGFETQTAIDSALHHVDDCLHRHAREFDETVDVVYSFTGATEAHDHKVFYVGYAKAPWGDGLGNGVLATPTDCPSNTCFLPEITAEHKDIFEHKFHVENWVCVKRVMTDCSKPDFSTADFKYIRKYFSGNNAASLKAEVILPGVTTYTKKTPEDDIAAGICKDVYEFCVPVPRDLKGDPPAPTDEGVYIKKGATLQTFVTKTKDRRTQAAINEALTTVREDLNTHGLDYDQTVDVVYSYHGPSEDHDYQVFFAGYAKAPWGNGLGEGVVAFPDDCPSNNCFLPEVLSEDDGFIEHKNYFKGENEAGKTADLILPGVTTMTHNGSTCPTMFEFCVPLPKDMQEEEPPAPTDKETVDVVYTYAGPSESQEHQVFFAGYVKAPWGDGLGKGVVDFPSSCPSDTCFLPETVGEKEGFVEHKFETENWVCMKEDVRRCGHPEPSMDTFQAIRGYFSGKNDAEKKATYVFPGVTSVTLSKTVQRDRAIGICNDVFEFCVPLPKDWPQDEPPVPTDEHVYIKKGASLQAYVTRRIGFRTQEAISAALQTVRDSLNRHGLQYDQSVDVVYTYTGPTENQGYGVFFAGYAKAPWGNGLGEGVVDYPSTCPSDTCFLPEVVSENEGFIEHKFAIENWVCAERQVIDCGKPELSPSMYRGIRRYFSGNNEAKATADIIVPGPSSYIAKTSIYERDIGVCHDVFELCVPVPASLNDGEPPAPTEKGVVLKKGATLHTYVTRRTGYLTQGMVEEALDSVQHSLDAQGLDYDASVDVVYDFMGPTEQDDYIVNFIGYAKAPWGGGLRNEVKEFPEDCPSDTCFLPETVGETDGLIEHKFTADNWVCVQRNVIDCGEPDLSPSMFESLRQYKIEAGMDTGTYQPGLTALMSKTEGADKLAGSCKDMFEFCVPLPKDFQEGDPPTPTVKGVVLRKGVSLQTYVVKRTGYRSQEAIDGALRSVRESLEGSDTEYDQTVDVVYSFAGPTENSDYQVYFAGYAKAGWGGFDVIRSADYYWPFDAVVNGVVEELNSGRAGTVNGSVVTTSAVVNDGILLDGGANFVTLGDFSGTCVASPSLCAQTGLSVSVWWKNSEVISRQCITSGGKGVSDGLSLYTISPSFGTEFYIRSGNTLWMAEFPSPSDTWTHFVFTWTQADTIEVWQDGVKLAAPITTTVGTNYGDVHNNLVVGTNNDQSYDEYCTGSFDELAIWGRKLTDPEVMYYYQASTGTVIGVDTVRTEVDTLTNATYEKTTELLQSLLAVTVPGIHLLDTDITEAVSVLEKLSTLLPEETVGTNNASDLSQHVKDSTLSDLSRVTDQFNIHLGSHVLSSGTTTVLSAGDNGISNFSVTVRPAAVLQHDDYVFPDGDSDTTIEIPASIEAEDSARRWCVHLDLTGDVGVWSDEGCVILSTNSNRTVCSCNHMTNYAILMQVVDVQMDHGNRVALQVITYVGCGLSIICLFVSIIVFLGLSSIQADKTHAHVNLCVCLLLAQMLFLIGSGWTPGTVRQAFKRRAYSWSVSRGNIPGRVDTVRVKPFDSDVIRPESQSSTKSNKKTPTPELMPSVVSTTHLPNLEFSDPDVFATPLSNMDSSAPQPIPRRKLSRMPSTEV</sequence>
<dbReference type="InterPro" id="IPR046338">
    <property type="entry name" value="GAIN_dom_sf"/>
</dbReference>
<dbReference type="Pfam" id="PF04832">
    <property type="entry name" value="SOUL"/>
    <property type="match status" value="6"/>
</dbReference>
<dbReference type="InParanoid" id="C3Y2Z1"/>
<accession>C3Y2Z1</accession>
<evidence type="ECO:0000256" key="8">
    <source>
        <dbReference type="SAM" id="Phobius"/>
    </source>
</evidence>
<keyword evidence="4 8" id="KW-1133">Transmembrane helix</keyword>
<dbReference type="SUPFAM" id="SSF55136">
    <property type="entry name" value="Probable bacterial effector-binding domain"/>
    <property type="match status" value="11"/>
</dbReference>
<dbReference type="SUPFAM" id="SSF49899">
    <property type="entry name" value="Concanavalin A-like lectins/glucanases"/>
    <property type="match status" value="1"/>
</dbReference>
<organism>
    <name type="scientific">Branchiostoma floridae</name>
    <name type="common">Florida lancelet</name>
    <name type="synonym">Amphioxus</name>
    <dbReference type="NCBI Taxonomy" id="7739"/>
    <lineage>
        <taxon>Eukaryota</taxon>
        <taxon>Metazoa</taxon>
        <taxon>Chordata</taxon>
        <taxon>Cephalochordata</taxon>
        <taxon>Leptocardii</taxon>
        <taxon>Amphioxiformes</taxon>
        <taxon>Branchiostomatidae</taxon>
        <taxon>Branchiostoma</taxon>
    </lineage>
</organism>
<dbReference type="InterPro" id="IPR000203">
    <property type="entry name" value="GPS"/>
</dbReference>
<gene>
    <name evidence="11" type="ORF">BRAFLDRAFT_124617</name>
</gene>
<evidence type="ECO:0000256" key="9">
    <source>
        <dbReference type="SAM" id="SignalP"/>
    </source>
</evidence>
<dbReference type="PROSITE" id="PS50221">
    <property type="entry name" value="GAIN_B"/>
    <property type="match status" value="1"/>
</dbReference>
<comment type="subcellular location">
    <subcellularLocation>
        <location evidence="1">Membrane</location>
        <topology evidence="1">Multi-pass membrane protein</topology>
    </subcellularLocation>
</comment>